<protein>
    <recommendedName>
        <fullName evidence="3">Reverse transcriptase zinc-binding domain-containing protein</fullName>
    </recommendedName>
</protein>
<dbReference type="EMBL" id="JACXVP010000007">
    <property type="protein sequence ID" value="KAG5595580.1"/>
    <property type="molecule type" value="Genomic_DNA"/>
</dbReference>
<gene>
    <name evidence="1" type="ORF">H5410_036812</name>
</gene>
<comment type="caution">
    <text evidence="1">The sequence shown here is derived from an EMBL/GenBank/DDBJ whole genome shotgun (WGS) entry which is preliminary data.</text>
</comment>
<proteinExistence type="predicted"/>
<dbReference type="Proteomes" id="UP000824120">
    <property type="component" value="Chromosome 7"/>
</dbReference>
<accession>A0A9J5Y8G9</accession>
<reference evidence="1 2" key="1">
    <citation type="submission" date="2020-09" db="EMBL/GenBank/DDBJ databases">
        <title>De no assembly of potato wild relative species, Solanum commersonii.</title>
        <authorList>
            <person name="Cho K."/>
        </authorList>
    </citation>
    <scope>NUCLEOTIDE SEQUENCE [LARGE SCALE GENOMIC DNA]</scope>
    <source>
        <strain evidence="1">LZ3.2</strain>
        <tissue evidence="1">Leaf</tissue>
    </source>
</reference>
<name>A0A9J5Y8G9_SOLCO</name>
<dbReference type="OrthoDB" id="1305671at2759"/>
<evidence type="ECO:0008006" key="3">
    <source>
        <dbReference type="Google" id="ProtNLM"/>
    </source>
</evidence>
<keyword evidence="2" id="KW-1185">Reference proteome</keyword>
<sequence length="243" mass="29237">MHAWVPVIHATRPHARTRGQGGLEFRSQFDVSKALFAKLWWNFRTTNSLWSNFIWNKYCKRHRPQIVEWRGGSQVWKMMLHARDQMDQEIWWEPRCGHSSTWFDNWTQLASWCLEDVNQLMVNGRWNKNLMSDTFTKEFCDQVSADRDKPWWMPDSKERDPFQSLFPSMENLVSKNTYWGSFGPAGIQGPFMHLKQTVNKWWDFDCVAKLKPLHKELSVFIIWRICKRRNVIKHGENDQKWDD</sequence>
<evidence type="ECO:0000313" key="1">
    <source>
        <dbReference type="EMBL" id="KAG5595580.1"/>
    </source>
</evidence>
<organism evidence="1 2">
    <name type="scientific">Solanum commersonii</name>
    <name type="common">Commerson's wild potato</name>
    <name type="synonym">Commerson's nightshade</name>
    <dbReference type="NCBI Taxonomy" id="4109"/>
    <lineage>
        <taxon>Eukaryota</taxon>
        <taxon>Viridiplantae</taxon>
        <taxon>Streptophyta</taxon>
        <taxon>Embryophyta</taxon>
        <taxon>Tracheophyta</taxon>
        <taxon>Spermatophyta</taxon>
        <taxon>Magnoliopsida</taxon>
        <taxon>eudicotyledons</taxon>
        <taxon>Gunneridae</taxon>
        <taxon>Pentapetalae</taxon>
        <taxon>asterids</taxon>
        <taxon>lamiids</taxon>
        <taxon>Solanales</taxon>
        <taxon>Solanaceae</taxon>
        <taxon>Solanoideae</taxon>
        <taxon>Solaneae</taxon>
        <taxon>Solanum</taxon>
    </lineage>
</organism>
<dbReference type="AlphaFoldDB" id="A0A9J5Y8G9"/>
<evidence type="ECO:0000313" key="2">
    <source>
        <dbReference type="Proteomes" id="UP000824120"/>
    </source>
</evidence>